<gene>
    <name evidence="5" type="ORF">GCM10008967_03920</name>
</gene>
<dbReference type="PANTHER" id="PTHR33744">
    <property type="entry name" value="CARBOHYDRATE DIACID REGULATOR"/>
    <property type="match status" value="1"/>
</dbReference>
<feature type="domain" description="PucR C-terminal helix-turn-helix" evidence="3">
    <location>
        <begin position="317"/>
        <end position="374"/>
    </location>
</feature>
<dbReference type="EMBL" id="BAAADJ010000004">
    <property type="protein sequence ID" value="GAA0316546.1"/>
    <property type="molecule type" value="Genomic_DNA"/>
</dbReference>
<evidence type="ECO:0000256" key="1">
    <source>
        <dbReference type="ARBA" id="ARBA00006754"/>
    </source>
</evidence>
<feature type="domain" description="Putative sugar diacid recognition" evidence="2">
    <location>
        <begin position="6"/>
        <end position="134"/>
    </location>
</feature>
<keyword evidence="6" id="KW-1185">Reference proteome</keyword>
<comment type="caution">
    <text evidence="5">The sequence shown here is derived from an EMBL/GenBank/DDBJ whole genome shotgun (WGS) entry which is preliminary data.</text>
</comment>
<accession>A0ABP3FFG3</accession>
<dbReference type="InterPro" id="IPR008599">
    <property type="entry name" value="Diacid_rec"/>
</dbReference>
<dbReference type="PANTHER" id="PTHR33744:SF16">
    <property type="entry name" value="CARBOHYDRATE DIACID REGULATOR"/>
    <property type="match status" value="1"/>
</dbReference>
<protein>
    <submittedName>
        <fullName evidence="5">Sugar diacid recognition domain-containing protein</fullName>
    </submittedName>
</protein>
<dbReference type="Pfam" id="PF13556">
    <property type="entry name" value="HTH_30"/>
    <property type="match status" value="1"/>
</dbReference>
<feature type="domain" description="CdaR GGDEF-like" evidence="4">
    <location>
        <begin position="143"/>
        <end position="268"/>
    </location>
</feature>
<dbReference type="InterPro" id="IPR041522">
    <property type="entry name" value="CdaR_GGDEF"/>
</dbReference>
<evidence type="ECO:0000313" key="5">
    <source>
        <dbReference type="EMBL" id="GAA0316546.1"/>
    </source>
</evidence>
<evidence type="ECO:0000259" key="4">
    <source>
        <dbReference type="Pfam" id="PF17853"/>
    </source>
</evidence>
<sequence length="386" mass="44702">MMNVPEALAQVIVDRMKEIINQDINFIDVNCIIIASTDQKRIGKFHGGAQTVLKKKDMLVITSENQYEGTRKGINLPVYFEDTIVGIIGITGSEEEVSKYGKIIQSMTEILIKEAYIVEQNKIERESQKQFIEEILFRIHEEDRDAIKMRSELLNIKLDIPRVVLVARIHEKTNKKSPKTPVINEKIYNFIKRFIEFDPQNFLIQSGMNYILILNENSVNDIKGWVENIHSTLLKEYKNTIYFGIGSLSHNEDELSESYQKARGALKVALSSKDLFYVDYSELDLEVIIDDLSDEVKKKYLHDIFKNMDERSLNDYMELLSTYFRNNGSIMKTADELFLHKNTLQYKLNKIKSVTGYDPRITRDLVVLFIAVLIYKSEQSGNPSML</sequence>
<dbReference type="Gene3D" id="1.10.10.2840">
    <property type="entry name" value="PucR C-terminal helix-turn-helix domain"/>
    <property type="match status" value="1"/>
</dbReference>
<dbReference type="InterPro" id="IPR025736">
    <property type="entry name" value="PucR_C-HTH_dom"/>
</dbReference>
<dbReference type="RefSeq" id="WP_343795865.1">
    <property type="nucleotide sequence ID" value="NZ_BAAADJ010000004.1"/>
</dbReference>
<reference evidence="6" key="1">
    <citation type="journal article" date="2019" name="Int. J. Syst. Evol. Microbiol.">
        <title>The Global Catalogue of Microorganisms (GCM) 10K type strain sequencing project: providing services to taxonomists for standard genome sequencing and annotation.</title>
        <authorList>
            <consortium name="The Broad Institute Genomics Platform"/>
            <consortium name="The Broad Institute Genome Sequencing Center for Infectious Disease"/>
            <person name="Wu L."/>
            <person name="Ma J."/>
        </authorList>
    </citation>
    <scope>NUCLEOTIDE SEQUENCE [LARGE SCALE GENOMIC DNA]</scope>
    <source>
        <strain evidence="6">JCM 9731</strain>
    </source>
</reference>
<dbReference type="InterPro" id="IPR042070">
    <property type="entry name" value="PucR_C-HTH_sf"/>
</dbReference>
<dbReference type="Pfam" id="PF05651">
    <property type="entry name" value="Diacid_rec"/>
    <property type="match status" value="1"/>
</dbReference>
<proteinExistence type="inferred from homology"/>
<dbReference type="Pfam" id="PF17853">
    <property type="entry name" value="GGDEF_2"/>
    <property type="match status" value="1"/>
</dbReference>
<dbReference type="Proteomes" id="UP001500782">
    <property type="component" value="Unassembled WGS sequence"/>
</dbReference>
<evidence type="ECO:0000313" key="6">
    <source>
        <dbReference type="Proteomes" id="UP001500782"/>
    </source>
</evidence>
<name>A0ABP3FFG3_9BACI</name>
<evidence type="ECO:0000259" key="3">
    <source>
        <dbReference type="Pfam" id="PF13556"/>
    </source>
</evidence>
<comment type="similarity">
    <text evidence="1">Belongs to the CdaR family.</text>
</comment>
<dbReference type="InterPro" id="IPR051448">
    <property type="entry name" value="CdaR-like_regulators"/>
</dbReference>
<evidence type="ECO:0000259" key="2">
    <source>
        <dbReference type="Pfam" id="PF05651"/>
    </source>
</evidence>
<organism evidence="5 6">
    <name type="scientific">Bacillus carboniphilus</name>
    <dbReference type="NCBI Taxonomy" id="86663"/>
    <lineage>
        <taxon>Bacteria</taxon>
        <taxon>Bacillati</taxon>
        <taxon>Bacillota</taxon>
        <taxon>Bacilli</taxon>
        <taxon>Bacillales</taxon>
        <taxon>Bacillaceae</taxon>
        <taxon>Bacillus</taxon>
    </lineage>
</organism>